<feature type="region of interest" description="Disordered" evidence="1">
    <location>
        <begin position="1"/>
        <end position="70"/>
    </location>
</feature>
<evidence type="ECO:0000256" key="1">
    <source>
        <dbReference type="SAM" id="MobiDB-lite"/>
    </source>
</evidence>
<reference evidence="2" key="1">
    <citation type="journal article" date="2004" name="Nature">
        <title>Genome duplication in the teleost fish Tetraodon nigroviridis reveals the early vertebrate proto-karyotype.</title>
        <authorList>
            <person name="Jaillon O."/>
            <person name="Aury J.-M."/>
            <person name="Brunet F."/>
            <person name="Petit J.-L."/>
            <person name="Stange-Thomann N."/>
            <person name="Mauceli E."/>
            <person name="Bouneau L."/>
            <person name="Fischer C."/>
            <person name="Ozouf-Costaz C."/>
            <person name="Bernot A."/>
            <person name="Nicaud S."/>
            <person name="Jaffe D."/>
            <person name="Fisher S."/>
            <person name="Lutfalla G."/>
            <person name="Dossat C."/>
            <person name="Segurens B."/>
            <person name="Dasilva C."/>
            <person name="Salanoubat M."/>
            <person name="Levy M."/>
            <person name="Boudet N."/>
            <person name="Castellano S."/>
            <person name="Anthouard V."/>
            <person name="Jubin C."/>
            <person name="Castelli V."/>
            <person name="Katinka M."/>
            <person name="Vacherie B."/>
            <person name="Biemont C."/>
            <person name="Skalli Z."/>
            <person name="Cattolico L."/>
            <person name="Poulain J."/>
            <person name="De Berardinis V."/>
            <person name="Cruaud C."/>
            <person name="Duprat S."/>
            <person name="Brottier P."/>
            <person name="Coutanceau J.-P."/>
            <person name="Gouzy J."/>
            <person name="Parra G."/>
            <person name="Lardier G."/>
            <person name="Chapple C."/>
            <person name="McKernan K.J."/>
            <person name="McEwan P."/>
            <person name="Bosak S."/>
            <person name="Kellis M."/>
            <person name="Volff J.-N."/>
            <person name="Guigo R."/>
            <person name="Zody M.C."/>
            <person name="Mesirov J."/>
            <person name="Lindblad-Toh K."/>
            <person name="Birren B."/>
            <person name="Nusbaum C."/>
            <person name="Kahn D."/>
            <person name="Robinson-Rechavi M."/>
            <person name="Laudet V."/>
            <person name="Schachter V."/>
            <person name="Quetier F."/>
            <person name="Saurin W."/>
            <person name="Scarpelli C."/>
            <person name="Wincker P."/>
            <person name="Lander E.S."/>
            <person name="Weissenbach J."/>
            <person name="Roest Crollius H."/>
        </authorList>
    </citation>
    <scope>NUCLEOTIDE SEQUENCE [LARGE SCALE GENOMIC DNA]</scope>
</reference>
<reference evidence="2" key="2">
    <citation type="submission" date="2004-02" db="EMBL/GenBank/DDBJ databases">
        <authorList>
            <consortium name="Genoscope"/>
            <consortium name="Whitehead Institute Centre for Genome Research"/>
        </authorList>
    </citation>
    <scope>NUCLEOTIDE SEQUENCE</scope>
</reference>
<proteinExistence type="predicted"/>
<dbReference type="AlphaFoldDB" id="Q4S3V8"/>
<name>Q4S3V8_TETNG</name>
<accession>Q4S3V8</accession>
<feature type="compositionally biased region" description="Basic and acidic residues" evidence="1">
    <location>
        <begin position="38"/>
        <end position="50"/>
    </location>
</feature>
<feature type="compositionally biased region" description="Pro residues" evidence="1">
    <location>
        <begin position="12"/>
        <end position="30"/>
    </location>
</feature>
<feature type="non-terminal residue" evidence="2">
    <location>
        <position position="1"/>
    </location>
</feature>
<organism evidence="2">
    <name type="scientific">Tetraodon nigroviridis</name>
    <name type="common">Spotted green pufferfish</name>
    <name type="synonym">Chelonodon nigroviridis</name>
    <dbReference type="NCBI Taxonomy" id="99883"/>
    <lineage>
        <taxon>Eukaryota</taxon>
        <taxon>Metazoa</taxon>
        <taxon>Chordata</taxon>
        <taxon>Craniata</taxon>
        <taxon>Vertebrata</taxon>
        <taxon>Euteleostomi</taxon>
        <taxon>Actinopterygii</taxon>
        <taxon>Neopterygii</taxon>
        <taxon>Teleostei</taxon>
        <taxon>Neoteleostei</taxon>
        <taxon>Acanthomorphata</taxon>
        <taxon>Eupercaria</taxon>
        <taxon>Tetraodontiformes</taxon>
        <taxon>Tetradontoidea</taxon>
        <taxon>Tetraodontidae</taxon>
        <taxon>Tetraodon</taxon>
    </lineage>
</organism>
<sequence length="70" mass="7113">GAGGVIRVPAHRPMPPPAASAAAPHPPPSTHPAGIGSRDPRGARDGDGKCKLYLPLDGKQQAVCEGQTNR</sequence>
<dbReference type="KEGG" id="tng:GSTEN00024469G001"/>
<gene>
    <name evidence="2" type="ORF">GSTENG00024469001</name>
</gene>
<evidence type="ECO:0000313" key="2">
    <source>
        <dbReference type="EMBL" id="CAG04674.1"/>
    </source>
</evidence>
<protein>
    <submittedName>
        <fullName evidence="2">(spotted green pufferfish) hypothetical protein</fullName>
    </submittedName>
</protein>
<comment type="caution">
    <text evidence="2">The sequence shown here is derived from an EMBL/GenBank/DDBJ whole genome shotgun (WGS) entry which is preliminary data.</text>
</comment>
<dbReference type="EMBL" id="CAAE01014744">
    <property type="protein sequence ID" value="CAG04674.1"/>
    <property type="molecule type" value="Genomic_DNA"/>
</dbReference>